<feature type="signal peptide" evidence="1">
    <location>
        <begin position="1"/>
        <end position="19"/>
    </location>
</feature>
<organism evidence="3 4">
    <name type="scientific">Chitinophaga caseinilytica</name>
    <dbReference type="NCBI Taxonomy" id="2267521"/>
    <lineage>
        <taxon>Bacteria</taxon>
        <taxon>Pseudomonadati</taxon>
        <taxon>Bacteroidota</taxon>
        <taxon>Chitinophagia</taxon>
        <taxon>Chitinophagales</taxon>
        <taxon>Chitinophagaceae</taxon>
        <taxon>Chitinophaga</taxon>
    </lineage>
</organism>
<dbReference type="SUPFAM" id="SSF51338">
    <property type="entry name" value="Composite domain of metallo-dependent hydrolases"/>
    <property type="match status" value="1"/>
</dbReference>
<keyword evidence="4" id="KW-1185">Reference proteome</keyword>
<dbReference type="InterPro" id="IPR051781">
    <property type="entry name" value="Metallo-dep_Hydrolase"/>
</dbReference>
<dbReference type="InterPro" id="IPR057744">
    <property type="entry name" value="OTAase-like"/>
</dbReference>
<keyword evidence="1" id="KW-0732">Signal</keyword>
<dbReference type="InterPro" id="IPR011008">
    <property type="entry name" value="Dimeric_a/b-barrel"/>
</dbReference>
<dbReference type="SMART" id="SM00886">
    <property type="entry name" value="Dabb"/>
    <property type="match status" value="1"/>
</dbReference>
<reference evidence="3 4" key="1">
    <citation type="submission" date="2024-03" db="EMBL/GenBank/DDBJ databases">
        <title>Chitinophaga caseinilytica sp. nov., a casein hydrolysing bacterium isolated from forest soil.</title>
        <authorList>
            <person name="Lee D.S."/>
            <person name="Han D.M."/>
            <person name="Baek J.H."/>
            <person name="Choi D.G."/>
            <person name="Jeon J.H."/>
            <person name="Jeon C.O."/>
        </authorList>
    </citation>
    <scope>NUCLEOTIDE SEQUENCE [LARGE SCALE GENOMIC DNA]</scope>
    <source>
        <strain evidence="3 4">KACC 19118</strain>
    </source>
</reference>
<dbReference type="Pfam" id="PF07876">
    <property type="entry name" value="Dabb"/>
    <property type="match status" value="1"/>
</dbReference>
<dbReference type="PANTHER" id="PTHR43135">
    <property type="entry name" value="ALPHA-D-RIBOSE 1-METHYLPHOSPHONATE 5-TRIPHOSPHATE DIPHOSPHATASE"/>
    <property type="match status" value="1"/>
</dbReference>
<evidence type="ECO:0000313" key="4">
    <source>
        <dbReference type="Proteomes" id="UP001449657"/>
    </source>
</evidence>
<dbReference type="InterPro" id="IPR011059">
    <property type="entry name" value="Metal-dep_hydrolase_composite"/>
</dbReference>
<accession>A0ABZ2Z7T5</accession>
<dbReference type="Pfam" id="PF01979">
    <property type="entry name" value="Amidohydro_1"/>
    <property type="match status" value="1"/>
</dbReference>
<gene>
    <name evidence="3" type="ORF">WJU22_04220</name>
</gene>
<evidence type="ECO:0000313" key="3">
    <source>
        <dbReference type="EMBL" id="WZN47377.1"/>
    </source>
</evidence>
<dbReference type="PROSITE" id="PS51502">
    <property type="entry name" value="S_R_A_B_BARREL"/>
    <property type="match status" value="1"/>
</dbReference>
<dbReference type="Gene3D" id="3.20.20.140">
    <property type="entry name" value="Metal-dependent hydrolases"/>
    <property type="match status" value="1"/>
</dbReference>
<dbReference type="CDD" id="cd01299">
    <property type="entry name" value="Met_dep_hydrolase_A"/>
    <property type="match status" value="1"/>
</dbReference>
<feature type="chain" id="PRO_5046213558" evidence="1">
    <location>
        <begin position="20"/>
        <end position="543"/>
    </location>
</feature>
<dbReference type="Gene3D" id="3.30.70.100">
    <property type="match status" value="1"/>
</dbReference>
<name>A0ABZ2Z7T5_9BACT</name>
<dbReference type="RefSeq" id="WP_341842019.1">
    <property type="nucleotide sequence ID" value="NZ_CP149792.1"/>
</dbReference>
<proteinExistence type="predicted"/>
<sequence length="543" mass="58424">MKSILTLFLAIVCAGNAFAQRTILHCGTLIDGVLDKPRQNMSVIITGNKITAVQSGFTAPAPGDKVIDLKKQTVMPGWMDMHVHIESETSKSAYSDKFTQNPADLAFLSVRYAERTLMTGFTTVRDLGGTGVNIALRNAIAKGLITGPRIFTAGKSIATTGGHADPTNGYNRALMGDPGPEAGVANGPDECRKAVRQAYKFGADLIKITATGGVLSVAKDGSSPQFTDEELAAIISTAKDYNMKVAAHAHGTEGIKRAIRAGVNSIEHGTLMDDEAMALAIKHGTWYVPTITAGRSVADSAKIPGYYPEIVKPKAEAIGPQIQKTFAKAWKKGVKIAFGTDAGVYQHGRNWLEFVYMTDAGMPVMDAIKSATIKAAELLGEEARLGSVEPGKLADFTAVDGDPMKDIQAMGRVSFVMKDGLIFKQGTTNLSVQNQTAMSSQKFVHVVNFYLKPGLTAAEIRTFEEGVSSLEKIETLKVFNVGKPAGTDRPVIDKSYSYCLLTVFNDEAGHDIYQEHPVHLAFIEKCNALWEKVVVFDSVTIPQ</sequence>
<dbReference type="EMBL" id="CP150096">
    <property type="protein sequence ID" value="WZN47377.1"/>
    <property type="molecule type" value="Genomic_DNA"/>
</dbReference>
<dbReference type="InterPro" id="IPR006680">
    <property type="entry name" value="Amidohydro-rel"/>
</dbReference>
<dbReference type="InterPro" id="IPR032466">
    <property type="entry name" value="Metal_Hydrolase"/>
</dbReference>
<dbReference type="SUPFAM" id="SSF51556">
    <property type="entry name" value="Metallo-dependent hydrolases"/>
    <property type="match status" value="1"/>
</dbReference>
<dbReference type="InterPro" id="IPR013097">
    <property type="entry name" value="Dabb"/>
</dbReference>
<dbReference type="PANTHER" id="PTHR43135:SF3">
    <property type="entry name" value="ALPHA-D-RIBOSE 1-METHYLPHOSPHONATE 5-TRIPHOSPHATE DIPHOSPHATASE"/>
    <property type="match status" value="1"/>
</dbReference>
<evidence type="ECO:0000259" key="2">
    <source>
        <dbReference type="PROSITE" id="PS51502"/>
    </source>
</evidence>
<dbReference type="Gene3D" id="2.30.40.10">
    <property type="entry name" value="Urease, subunit C, domain 1"/>
    <property type="match status" value="1"/>
</dbReference>
<dbReference type="SUPFAM" id="SSF54909">
    <property type="entry name" value="Dimeric alpha+beta barrel"/>
    <property type="match status" value="1"/>
</dbReference>
<dbReference type="Proteomes" id="UP001449657">
    <property type="component" value="Chromosome"/>
</dbReference>
<protein>
    <submittedName>
        <fullName evidence="3">Amidohydrolase family protein</fullName>
    </submittedName>
</protein>
<evidence type="ECO:0000256" key="1">
    <source>
        <dbReference type="SAM" id="SignalP"/>
    </source>
</evidence>
<feature type="domain" description="Stress-response A/B barrel" evidence="2">
    <location>
        <begin position="443"/>
        <end position="538"/>
    </location>
</feature>